<dbReference type="RefSeq" id="WP_115280525.1">
    <property type="nucleotide sequence ID" value="NZ_AP022600.1"/>
</dbReference>
<evidence type="ECO:0000256" key="1">
    <source>
        <dbReference type="ARBA" id="ARBA00006174"/>
    </source>
</evidence>
<dbReference type="InterPro" id="IPR036148">
    <property type="entry name" value="MmgE/PrpD_sf"/>
</dbReference>
<dbReference type="GO" id="GO:0016829">
    <property type="term" value="F:lyase activity"/>
    <property type="evidence" value="ECO:0007669"/>
    <property type="project" value="InterPro"/>
</dbReference>
<dbReference type="AlphaFoldDB" id="A0A378TN73"/>
<dbReference type="SUPFAM" id="SSF103378">
    <property type="entry name" value="2-methylcitrate dehydratase PrpD"/>
    <property type="match status" value="1"/>
</dbReference>
<proteinExistence type="inferred from homology"/>
<reference evidence="4 5" key="1">
    <citation type="submission" date="2018-06" db="EMBL/GenBank/DDBJ databases">
        <authorList>
            <consortium name="Pathogen Informatics"/>
            <person name="Doyle S."/>
        </authorList>
    </citation>
    <scope>NUCLEOTIDE SEQUENCE [LARGE SCALE GENOMIC DNA]</scope>
    <source>
        <strain evidence="4 5">NCTC10821</strain>
    </source>
</reference>
<dbReference type="OrthoDB" id="9797528at2"/>
<accession>A0A378TN73</accession>
<comment type="similarity">
    <text evidence="1">Belongs to the PrpD family.</text>
</comment>
<dbReference type="InterPro" id="IPR042188">
    <property type="entry name" value="MmgE/PrpD_sf_2"/>
</dbReference>
<dbReference type="PANTHER" id="PTHR16943">
    <property type="entry name" value="2-METHYLCITRATE DEHYDRATASE-RELATED"/>
    <property type="match status" value="1"/>
</dbReference>
<dbReference type="Proteomes" id="UP000254978">
    <property type="component" value="Unassembled WGS sequence"/>
</dbReference>
<gene>
    <name evidence="4" type="ORF">NCTC10821_05194</name>
</gene>
<dbReference type="Gene3D" id="3.30.1330.120">
    <property type="entry name" value="2-methylcitrate dehydratase PrpD"/>
    <property type="match status" value="1"/>
</dbReference>
<dbReference type="InterPro" id="IPR042183">
    <property type="entry name" value="MmgE/PrpD_sf_1"/>
</dbReference>
<evidence type="ECO:0000259" key="3">
    <source>
        <dbReference type="Pfam" id="PF19305"/>
    </source>
</evidence>
<dbReference type="InterPro" id="IPR045337">
    <property type="entry name" value="MmgE_PrpD_C"/>
</dbReference>
<dbReference type="Gene3D" id="1.10.4100.10">
    <property type="entry name" value="2-methylcitrate dehydratase PrpD"/>
    <property type="match status" value="1"/>
</dbReference>
<keyword evidence="5" id="KW-1185">Reference proteome</keyword>
<dbReference type="Pfam" id="PF19305">
    <property type="entry name" value="MmgE_PrpD_C"/>
    <property type="match status" value="1"/>
</dbReference>
<sequence length="444" mass="47261">MTDSDLASRIAEVAADPVAVPAQTQAMVINRIIDNAAVSAASVGDHLVSGVRAQARAHRTTPGATIFGIDGTFSPEWAAFANGVAVHHLELNDAVGADQPTHPGGVIPALVAVGQHTGLRGVDLIRGIATAYEIQVRLTTADSTVDHGALLGTSVAAGLGTMLRLPSPTIRAAIEHAVHLTGVRHTPAYAGKLAVDAVDRAMRGGDAPPPSALEQIDGVALPDIGEPKQAILASYPRQHSAHCHGQVAIDLALRLHHRVGRVSDIESVVLHTGHDTHVQLGSGADDPDKFDPDAPREVLSRSLMYLFAVALEDGQWHHERSYTCERAHRPETVALWRSISTVETAGVQACTVRAVITLRSGEVIVDELAVAHAHPAGAHPFTRNDYVAKFALLTDGVIDRREQQRFLDVAVCLSELRRGALGMLNPLVDRRILDDAPTTYGIYR</sequence>
<dbReference type="InterPro" id="IPR045336">
    <property type="entry name" value="MmgE_PrpD_N"/>
</dbReference>
<dbReference type="Pfam" id="PF03972">
    <property type="entry name" value="MmgE_PrpD_N"/>
    <property type="match status" value="1"/>
</dbReference>
<name>A0A378TN73_9MYCO</name>
<dbReference type="EMBL" id="UGQT01000001">
    <property type="protein sequence ID" value="STZ61637.1"/>
    <property type="molecule type" value="Genomic_DNA"/>
</dbReference>
<protein>
    <submittedName>
        <fullName evidence="4">2-methylcitrate dehydratase</fullName>
    </submittedName>
</protein>
<evidence type="ECO:0000313" key="5">
    <source>
        <dbReference type="Proteomes" id="UP000254978"/>
    </source>
</evidence>
<organism evidence="4 5">
    <name type="scientific">Mycolicibacterium tokaiense</name>
    <dbReference type="NCBI Taxonomy" id="39695"/>
    <lineage>
        <taxon>Bacteria</taxon>
        <taxon>Bacillati</taxon>
        <taxon>Actinomycetota</taxon>
        <taxon>Actinomycetes</taxon>
        <taxon>Mycobacteriales</taxon>
        <taxon>Mycobacteriaceae</taxon>
        <taxon>Mycolicibacterium</taxon>
    </lineage>
</organism>
<dbReference type="PANTHER" id="PTHR16943:SF8">
    <property type="entry name" value="2-METHYLCITRATE DEHYDRATASE"/>
    <property type="match status" value="1"/>
</dbReference>
<evidence type="ECO:0000259" key="2">
    <source>
        <dbReference type="Pfam" id="PF03972"/>
    </source>
</evidence>
<evidence type="ECO:0000313" key="4">
    <source>
        <dbReference type="EMBL" id="STZ61637.1"/>
    </source>
</evidence>
<dbReference type="InterPro" id="IPR005656">
    <property type="entry name" value="MmgE_PrpD"/>
</dbReference>
<feature type="domain" description="MmgE/PrpD N-terminal" evidence="2">
    <location>
        <begin position="5"/>
        <end position="219"/>
    </location>
</feature>
<feature type="domain" description="MmgE/PrpD C-terminal" evidence="3">
    <location>
        <begin position="239"/>
        <end position="414"/>
    </location>
</feature>